<dbReference type="SUPFAM" id="SSF46565">
    <property type="entry name" value="Chaperone J-domain"/>
    <property type="match status" value="1"/>
</dbReference>
<dbReference type="AlphaFoldDB" id="A0A1D1YLW8"/>
<gene>
    <name evidence="2" type="primary">SPCC63.03_0</name>
    <name evidence="2" type="ORF">g.51039</name>
</gene>
<sequence length="301" mass="31730">RPYSAPADEALKLVSDAWAVLSDPAKKELYDKEMDIAAAASSDPRPNGPSIGGDGTGDNGEVNGDEAFWTACMHCCNVYQYARGCEGRTLLCQNCKKAFQATEMASPPPIVPGTEMYFCAWGLFPLGFPGGPSFACPAAPNSANGLDAGLCPEIGSPGWKQNKSFSGKASNEATRAPSASGKSPRKTRKKVMAKRPRTPVFDAGECGITSPGVPEIVVNPRNRNDAEIKEGAEAKSDGGNNVPKAGCSRTVEASAEDLDLNFSIDIDATNSILESLSTLPFLKDEEIVVCGKIPPHFKGNV</sequence>
<feature type="compositionally biased region" description="Basic residues" evidence="1">
    <location>
        <begin position="183"/>
        <end position="194"/>
    </location>
</feature>
<feature type="non-terminal residue" evidence="2">
    <location>
        <position position="1"/>
    </location>
</feature>
<organism evidence="2">
    <name type="scientific">Anthurium amnicola</name>
    <dbReference type="NCBI Taxonomy" id="1678845"/>
    <lineage>
        <taxon>Eukaryota</taxon>
        <taxon>Viridiplantae</taxon>
        <taxon>Streptophyta</taxon>
        <taxon>Embryophyta</taxon>
        <taxon>Tracheophyta</taxon>
        <taxon>Spermatophyta</taxon>
        <taxon>Magnoliopsida</taxon>
        <taxon>Liliopsida</taxon>
        <taxon>Araceae</taxon>
        <taxon>Pothoideae</taxon>
        <taxon>Potheae</taxon>
        <taxon>Anthurium</taxon>
    </lineage>
</organism>
<feature type="region of interest" description="Disordered" evidence="1">
    <location>
        <begin position="37"/>
        <end position="59"/>
    </location>
</feature>
<feature type="compositionally biased region" description="Polar residues" evidence="1">
    <location>
        <begin position="161"/>
        <end position="173"/>
    </location>
</feature>
<evidence type="ECO:0000313" key="2">
    <source>
        <dbReference type="EMBL" id="JAT55634.1"/>
    </source>
</evidence>
<evidence type="ECO:0000256" key="1">
    <source>
        <dbReference type="SAM" id="MobiDB-lite"/>
    </source>
</evidence>
<accession>A0A1D1YLW8</accession>
<reference evidence="2" key="1">
    <citation type="submission" date="2015-07" db="EMBL/GenBank/DDBJ databases">
        <title>Transcriptome Assembly of Anthurium amnicola.</title>
        <authorList>
            <person name="Suzuki J."/>
        </authorList>
    </citation>
    <scope>NUCLEOTIDE SEQUENCE</scope>
</reference>
<dbReference type="InterPro" id="IPR053052">
    <property type="entry name" value="Imprinting_Balance_Reg"/>
</dbReference>
<dbReference type="PANTHER" id="PTHR45496:SF1">
    <property type="entry name" value="CHAPERONE DNAJ-DOMAIN SUPERFAMILY PROTEIN"/>
    <property type="match status" value="1"/>
</dbReference>
<feature type="region of interest" description="Disordered" evidence="1">
    <location>
        <begin position="161"/>
        <end position="194"/>
    </location>
</feature>
<dbReference type="EMBL" id="GDJX01012302">
    <property type="protein sequence ID" value="JAT55634.1"/>
    <property type="molecule type" value="Transcribed_RNA"/>
</dbReference>
<dbReference type="InterPro" id="IPR036869">
    <property type="entry name" value="J_dom_sf"/>
</dbReference>
<protein>
    <submittedName>
        <fullName evidence="2">Putative J domain-containing protein C63.03</fullName>
    </submittedName>
</protein>
<dbReference type="PANTHER" id="PTHR45496">
    <property type="entry name" value="CHAPERONE DNAJ-DOMAIN SUPERFAMILY PROTEIN"/>
    <property type="match status" value="1"/>
</dbReference>
<proteinExistence type="predicted"/>
<name>A0A1D1YLW8_9ARAE</name>